<organism evidence="1 2">
    <name type="scientific">Halobacillus locisalis</name>
    <dbReference type="NCBI Taxonomy" id="220753"/>
    <lineage>
        <taxon>Bacteria</taxon>
        <taxon>Bacillati</taxon>
        <taxon>Bacillota</taxon>
        <taxon>Bacilli</taxon>
        <taxon>Bacillales</taxon>
        <taxon>Bacillaceae</taxon>
        <taxon>Halobacillus</taxon>
    </lineage>
</organism>
<name>A0A838CRY1_9BACI</name>
<dbReference type="RefSeq" id="WP_181471609.1">
    <property type="nucleotide sequence ID" value="NZ_JACEFG010000001.1"/>
</dbReference>
<gene>
    <name evidence="1" type="ORF">H0266_06830</name>
</gene>
<dbReference type="EMBL" id="JACEFG010000001">
    <property type="protein sequence ID" value="MBA2174623.1"/>
    <property type="molecule type" value="Genomic_DNA"/>
</dbReference>
<evidence type="ECO:0000313" key="1">
    <source>
        <dbReference type="EMBL" id="MBA2174623.1"/>
    </source>
</evidence>
<sequence>MNTPQFGHLPEQSGRQMYDFRHLSAQSGQVILYIGHFLTIRTRVAIYRTFTQPIQTDVLLFINEWSDDPNMDGCGGKWRDSRGIRAQARPHREC</sequence>
<keyword evidence="2" id="KW-1185">Reference proteome</keyword>
<reference evidence="1 2" key="1">
    <citation type="journal article" date="2004" name="Extremophiles">
        <title>Halobacillus locisalis sp. nov., a halophilic bacterium isolated from a marine solar saltern of the Yellow Sea in Korea.</title>
        <authorList>
            <person name="Yoon J.H."/>
            <person name="Kang K.H."/>
            <person name="Oh T.K."/>
            <person name="Park Y.H."/>
        </authorList>
    </citation>
    <scope>NUCLEOTIDE SEQUENCE [LARGE SCALE GENOMIC DNA]</scope>
    <source>
        <strain evidence="1 2">KCTC 3788</strain>
    </source>
</reference>
<evidence type="ECO:0000313" key="2">
    <source>
        <dbReference type="Proteomes" id="UP000571017"/>
    </source>
</evidence>
<protein>
    <submittedName>
        <fullName evidence="1">Uncharacterized protein</fullName>
    </submittedName>
</protein>
<comment type="caution">
    <text evidence="1">The sequence shown here is derived from an EMBL/GenBank/DDBJ whole genome shotgun (WGS) entry which is preliminary data.</text>
</comment>
<dbReference type="AlphaFoldDB" id="A0A838CRY1"/>
<dbReference type="Proteomes" id="UP000571017">
    <property type="component" value="Unassembled WGS sequence"/>
</dbReference>
<accession>A0A838CRY1</accession>
<proteinExistence type="predicted"/>